<dbReference type="Pfam" id="PF01012">
    <property type="entry name" value="ETF"/>
    <property type="match status" value="1"/>
</dbReference>
<dbReference type="PIRSF" id="PIRSF000089">
    <property type="entry name" value="Electra_flavoP_a"/>
    <property type="match status" value="1"/>
</dbReference>
<dbReference type="InterPro" id="IPR001308">
    <property type="entry name" value="ETF_a/FixB"/>
</dbReference>
<dbReference type="AlphaFoldDB" id="A0A0U2NFR7"/>
<dbReference type="GeneID" id="14550821"/>
<dbReference type="InterPro" id="IPR014729">
    <property type="entry name" value="Rossmann-like_a/b/a_fold"/>
</dbReference>
<protein>
    <submittedName>
        <fullName evidence="6">Electron transfer flavoprotein subunit alpha</fullName>
    </submittedName>
</protein>
<dbReference type="STRING" id="1435377.SUSAZ_01470"/>
<proteinExistence type="inferred from homology"/>
<keyword evidence="3" id="KW-0285">Flavoprotein</keyword>
<evidence type="ECO:0000313" key="6">
    <source>
        <dbReference type="EMBL" id="ALU32061.1"/>
    </source>
</evidence>
<evidence type="ECO:0000259" key="4">
    <source>
        <dbReference type="SMART" id="SM00893"/>
    </source>
</evidence>
<dbReference type="SUPFAM" id="SSF52467">
    <property type="entry name" value="DHS-like NAD/FAD-binding domain"/>
    <property type="match status" value="1"/>
</dbReference>
<dbReference type="SUPFAM" id="SSF52402">
    <property type="entry name" value="Adenine nucleotide alpha hydrolases-like"/>
    <property type="match status" value="1"/>
</dbReference>
<dbReference type="GO" id="GO:0050660">
    <property type="term" value="F:flavin adenine dinucleotide binding"/>
    <property type="evidence" value="ECO:0007669"/>
    <property type="project" value="InterPro"/>
</dbReference>
<feature type="domain" description="Electron transfer flavoprotein alpha/beta-subunit N-terminal" evidence="4">
    <location>
        <begin position="3"/>
        <end position="159"/>
    </location>
</feature>
<dbReference type="SMART" id="SM00893">
    <property type="entry name" value="ETF"/>
    <property type="match status" value="1"/>
</dbReference>
<accession>A0A0U2NFR7</accession>
<dbReference type="Pfam" id="PF00766">
    <property type="entry name" value="ETF_alpha"/>
    <property type="match status" value="1"/>
</dbReference>
<comment type="similarity">
    <text evidence="1">Belongs to the ETF alpha-subunit/FixB family.</text>
</comment>
<dbReference type="GO" id="GO:0009055">
    <property type="term" value="F:electron transfer activity"/>
    <property type="evidence" value="ECO:0007669"/>
    <property type="project" value="InterPro"/>
</dbReference>
<evidence type="ECO:0000256" key="2">
    <source>
        <dbReference type="ARBA" id="ARBA00022448"/>
    </source>
</evidence>
<dbReference type="Gene3D" id="3.40.50.1220">
    <property type="entry name" value="TPP-binding domain"/>
    <property type="match status" value="1"/>
</dbReference>
<evidence type="ECO:0000313" key="5">
    <source>
        <dbReference type="EMBL" id="ALU29332.1"/>
    </source>
</evidence>
<dbReference type="Gene3D" id="3.40.50.620">
    <property type="entry name" value="HUPs"/>
    <property type="match status" value="1"/>
</dbReference>
<name>A0A0U2NFR7_9CREN</name>
<dbReference type="FunFam" id="3.40.50.1220:FF:000004">
    <property type="entry name" value="Electron transfer flavoprotein"/>
    <property type="match status" value="1"/>
</dbReference>
<dbReference type="RefSeq" id="WP_011277209.1">
    <property type="nucleotide sequence ID" value="NZ_BHWZ01000001.1"/>
</dbReference>
<dbReference type="PANTHER" id="PTHR43153:SF11">
    <property type="entry name" value="ELECTRON TRANSFER FLAVOPROTEIN, SUBUNIT ALPHA (ETFA)"/>
    <property type="match status" value="1"/>
</dbReference>
<dbReference type="PANTHER" id="PTHR43153">
    <property type="entry name" value="ELECTRON TRANSFER FLAVOPROTEIN ALPHA"/>
    <property type="match status" value="1"/>
</dbReference>
<reference evidence="7 8" key="1">
    <citation type="submission" date="2015-12" db="EMBL/GenBank/DDBJ databases">
        <title>A stable core within a dynamic pangenome in Sulfolobus acidocaldarius.</title>
        <authorList>
            <person name="Anderson R."/>
            <person name="Kouris A."/>
            <person name="Seward C."/>
            <person name="Campbell K."/>
            <person name="Whitaker R."/>
        </authorList>
    </citation>
    <scope>NUCLEOTIDE SEQUENCE [LARGE SCALE GENOMIC DNA]</scope>
    <source>
        <strain evidence="5 8">GG12-C01-09</strain>
        <strain evidence="6 7">NG05B_CO5_07</strain>
    </source>
</reference>
<dbReference type="PaxDb" id="1435377-SUSAZ_01470"/>
<dbReference type="Proteomes" id="UP000065473">
    <property type="component" value="Chromosome"/>
</dbReference>
<dbReference type="Proteomes" id="UP000060043">
    <property type="component" value="Chromosome"/>
</dbReference>
<dbReference type="InterPro" id="IPR029035">
    <property type="entry name" value="DHS-like_NAD/FAD-binding_dom"/>
</dbReference>
<gene>
    <name evidence="5" type="ORF">ATY89_04825</name>
    <name evidence="6" type="ORF">ATZ20_07850</name>
</gene>
<sequence length="281" mass="30387">MNIVVYSEDPEYIKVASSYFPNEKIVAVSTSDTKYADELHVVDKMDEEAIAKYLASLKPDLLITGSTKRDKVVGAYAAGLLKYPILPDVIEISGNKAKRVVYSGMGIAELEFNTPIVVSISKKNVEAKERQTQKKNVNLEEGKVKKIEVKQKGGEGVDLSSAQIIVSVGRGIGSKENIKFADELARAIGGALGGSRPITADLGWLPEDRQIGLSGLKVKPKVYFALGISGQPQHLAGIKDSKIIVAVNTDKNAPIVENADYIVVGDVIKFCQEMVKKVGKK</sequence>
<dbReference type="OMA" id="VAGEGCQ"/>
<evidence type="ECO:0000313" key="7">
    <source>
        <dbReference type="Proteomes" id="UP000060043"/>
    </source>
</evidence>
<evidence type="ECO:0000256" key="3">
    <source>
        <dbReference type="ARBA" id="ARBA00022630"/>
    </source>
</evidence>
<dbReference type="InterPro" id="IPR014730">
    <property type="entry name" value="ETF_a/b_N"/>
</dbReference>
<dbReference type="OrthoDB" id="307696at2157"/>
<dbReference type="EMBL" id="CP013695">
    <property type="protein sequence ID" value="ALU32061.1"/>
    <property type="molecule type" value="Genomic_DNA"/>
</dbReference>
<dbReference type="GO" id="GO:0033539">
    <property type="term" value="P:fatty acid beta-oxidation using acyl-CoA dehydrogenase"/>
    <property type="evidence" value="ECO:0007669"/>
    <property type="project" value="TreeGrafter"/>
</dbReference>
<keyword evidence="2" id="KW-0813">Transport</keyword>
<dbReference type="InterPro" id="IPR014731">
    <property type="entry name" value="ETF_asu_C"/>
</dbReference>
<evidence type="ECO:0000313" key="8">
    <source>
        <dbReference type="Proteomes" id="UP000065473"/>
    </source>
</evidence>
<evidence type="ECO:0000256" key="1">
    <source>
        <dbReference type="ARBA" id="ARBA00005817"/>
    </source>
</evidence>
<organism evidence="6 7">
    <name type="scientific">Sulfolobus acidocaldarius</name>
    <dbReference type="NCBI Taxonomy" id="2285"/>
    <lineage>
        <taxon>Archaea</taxon>
        <taxon>Thermoproteota</taxon>
        <taxon>Thermoprotei</taxon>
        <taxon>Sulfolobales</taxon>
        <taxon>Sulfolobaceae</taxon>
        <taxon>Sulfolobus</taxon>
    </lineage>
</organism>
<dbReference type="EMBL" id="CP013694">
    <property type="protein sequence ID" value="ALU29332.1"/>
    <property type="molecule type" value="Genomic_DNA"/>
</dbReference>